<protein>
    <submittedName>
        <fullName evidence="1">Uncharacterized protein</fullName>
    </submittedName>
</protein>
<dbReference type="EMBL" id="JANPWB010000005">
    <property type="protein sequence ID" value="KAJ1187958.1"/>
    <property type="molecule type" value="Genomic_DNA"/>
</dbReference>
<keyword evidence="2" id="KW-1185">Reference proteome</keyword>
<name>A0AAV7UJX3_PLEWA</name>
<dbReference type="AlphaFoldDB" id="A0AAV7UJX3"/>
<dbReference type="Proteomes" id="UP001066276">
    <property type="component" value="Chromosome 3_1"/>
</dbReference>
<evidence type="ECO:0000313" key="1">
    <source>
        <dbReference type="EMBL" id="KAJ1187958.1"/>
    </source>
</evidence>
<organism evidence="1 2">
    <name type="scientific">Pleurodeles waltl</name>
    <name type="common">Iberian ribbed newt</name>
    <dbReference type="NCBI Taxonomy" id="8319"/>
    <lineage>
        <taxon>Eukaryota</taxon>
        <taxon>Metazoa</taxon>
        <taxon>Chordata</taxon>
        <taxon>Craniata</taxon>
        <taxon>Vertebrata</taxon>
        <taxon>Euteleostomi</taxon>
        <taxon>Amphibia</taxon>
        <taxon>Batrachia</taxon>
        <taxon>Caudata</taxon>
        <taxon>Salamandroidea</taxon>
        <taxon>Salamandridae</taxon>
        <taxon>Pleurodelinae</taxon>
        <taxon>Pleurodeles</taxon>
    </lineage>
</organism>
<comment type="caution">
    <text evidence="1">The sequence shown here is derived from an EMBL/GenBank/DDBJ whole genome shotgun (WGS) entry which is preliminary data.</text>
</comment>
<accession>A0AAV7UJX3</accession>
<gene>
    <name evidence="1" type="ORF">NDU88_004723</name>
</gene>
<reference evidence="1" key="1">
    <citation type="journal article" date="2022" name="bioRxiv">
        <title>Sequencing and chromosome-scale assembly of the giantPleurodeles waltlgenome.</title>
        <authorList>
            <person name="Brown T."/>
            <person name="Elewa A."/>
            <person name="Iarovenko S."/>
            <person name="Subramanian E."/>
            <person name="Araus A.J."/>
            <person name="Petzold A."/>
            <person name="Susuki M."/>
            <person name="Suzuki K.-i.T."/>
            <person name="Hayashi T."/>
            <person name="Toyoda A."/>
            <person name="Oliveira C."/>
            <person name="Osipova E."/>
            <person name="Leigh N.D."/>
            <person name="Simon A."/>
            <person name="Yun M.H."/>
        </authorList>
    </citation>
    <scope>NUCLEOTIDE SEQUENCE</scope>
    <source>
        <strain evidence="1">20211129_DDA</strain>
        <tissue evidence="1">Liver</tissue>
    </source>
</reference>
<evidence type="ECO:0000313" key="2">
    <source>
        <dbReference type="Proteomes" id="UP001066276"/>
    </source>
</evidence>
<proteinExistence type="predicted"/>
<sequence length="105" mass="11831">MDLRNINICVKEVEDSTASNQGDSKVLKTQVGELQALTTNLQALLEDHEGRSRRNNILILGVPKLTEGHAVDLFVKDLILKELQWSGLIMFVEQPRAREHPLSRS</sequence>